<evidence type="ECO:0000313" key="1">
    <source>
        <dbReference type="EMBL" id="MDO7921072.1"/>
    </source>
</evidence>
<dbReference type="AlphaFoldDB" id="A0AAW7ZRR3"/>
<dbReference type="InterPro" id="IPR011990">
    <property type="entry name" value="TPR-like_helical_dom_sf"/>
</dbReference>
<comment type="caution">
    <text evidence="1">The sequence shown here is derived from an EMBL/GenBank/DDBJ whole genome shotgun (WGS) entry which is preliminary data.</text>
</comment>
<sequence length="346" mass="38990">MAKSSVTKISHNGHTYGLQFGGWLNHRYGDASKALFEIYTNDIRLPDMTVGEYKSAKNAEYEALENKRDMTFMKYLKQSFKSEYGYDWDESIEGIKKAINDSCIPYLLRQKKDASVNERSMALFRAADNGHVASTYFIATALSDGKEEECLSWLTLAHNRGHIGAAYDMAAYFDQIGNTVDSLRCLIISADSGFDIAYMNLFSMDLLKKILSIQEGSKLDSMLNELIDGSHNSCARYFKAVRLLVGDTPAEGVSLLKRFRQNPKKKPADKDIDDVYYNQVAFTEEFADAVLSDISSKKHPLMSLMERSLEFANPDRANEGKSITVGFNDFRELVGVVKKERLDAEV</sequence>
<dbReference type="Gene3D" id="1.25.40.10">
    <property type="entry name" value="Tetratricopeptide repeat domain"/>
    <property type="match status" value="1"/>
</dbReference>
<dbReference type="SUPFAM" id="SSF81901">
    <property type="entry name" value="HCP-like"/>
    <property type="match status" value="1"/>
</dbReference>
<name>A0AAW7ZRR3_ENTAS</name>
<dbReference type="RefSeq" id="WP_039262781.1">
    <property type="nucleotide sequence ID" value="NZ_CP083834.1"/>
</dbReference>
<protein>
    <submittedName>
        <fullName evidence="1">Uncharacterized protein</fullName>
    </submittedName>
</protein>
<dbReference type="Proteomes" id="UP001176432">
    <property type="component" value="Unassembled WGS sequence"/>
</dbReference>
<gene>
    <name evidence="1" type="ORF">Q5934_05925</name>
</gene>
<dbReference type="EMBL" id="JAUPXB010000001">
    <property type="protein sequence ID" value="MDO7921072.1"/>
    <property type="molecule type" value="Genomic_DNA"/>
</dbReference>
<evidence type="ECO:0000313" key="2">
    <source>
        <dbReference type="Proteomes" id="UP001176432"/>
    </source>
</evidence>
<organism evidence="1 2">
    <name type="scientific">Enterobacter asburiae</name>
    <dbReference type="NCBI Taxonomy" id="61645"/>
    <lineage>
        <taxon>Bacteria</taxon>
        <taxon>Pseudomonadati</taxon>
        <taxon>Pseudomonadota</taxon>
        <taxon>Gammaproteobacteria</taxon>
        <taxon>Enterobacterales</taxon>
        <taxon>Enterobacteriaceae</taxon>
        <taxon>Enterobacter</taxon>
        <taxon>Enterobacter cloacae complex</taxon>
    </lineage>
</organism>
<proteinExistence type="predicted"/>
<reference evidence="1" key="1">
    <citation type="submission" date="2023-07" db="EMBL/GenBank/DDBJ databases">
        <title>Isolates cultured from stool samples of acute diarrhea patients.</title>
        <authorList>
            <person name="Jiang S."/>
        </authorList>
    </citation>
    <scope>NUCLEOTIDE SEQUENCE</scope>
    <source>
        <strain evidence="1">L4424</strain>
    </source>
</reference>
<accession>A0AAW7ZRR3</accession>